<evidence type="ECO:0000256" key="3">
    <source>
        <dbReference type="ARBA" id="ARBA00022801"/>
    </source>
</evidence>
<dbReference type="InterPro" id="IPR036573">
    <property type="entry name" value="CBM_sf_5/12"/>
</dbReference>
<dbReference type="SMART" id="SM00495">
    <property type="entry name" value="ChtBD3"/>
    <property type="match status" value="1"/>
</dbReference>
<evidence type="ECO:0000256" key="4">
    <source>
        <dbReference type="ARBA" id="ARBA00023024"/>
    </source>
</evidence>
<dbReference type="GO" id="GO:0005576">
    <property type="term" value="C:extracellular region"/>
    <property type="evidence" value="ECO:0007669"/>
    <property type="project" value="InterPro"/>
</dbReference>
<dbReference type="Gene3D" id="2.10.10.20">
    <property type="entry name" value="Carbohydrate-binding module superfamily 5/12"/>
    <property type="match status" value="1"/>
</dbReference>
<evidence type="ECO:0000256" key="10">
    <source>
        <dbReference type="SAM" id="SignalP"/>
    </source>
</evidence>
<dbReference type="SUPFAM" id="SSF51055">
    <property type="entry name" value="Carbohydrate binding domain"/>
    <property type="match status" value="1"/>
</dbReference>
<keyword evidence="10" id="KW-0732">Signal</keyword>
<evidence type="ECO:0000256" key="6">
    <source>
        <dbReference type="ARBA" id="ARBA00023295"/>
    </source>
</evidence>
<keyword evidence="13" id="KW-1185">Reference proteome</keyword>
<comment type="catalytic activity">
    <reaction evidence="1">
        <text>Random endo-hydrolysis of N-acetyl-beta-D-glucosaminide (1-&gt;4)-beta-linkages in chitin and chitodextrins.</text>
        <dbReference type="EC" id="3.2.1.14"/>
    </reaction>
</comment>
<protein>
    <recommendedName>
        <fullName evidence="2">chitinase</fullName>
        <ecNumber evidence="2">3.2.1.14</ecNumber>
    </recommendedName>
</protein>
<dbReference type="CDD" id="cd02877">
    <property type="entry name" value="GH18_hevamine_XipI_class_III"/>
    <property type="match status" value="1"/>
</dbReference>
<evidence type="ECO:0000256" key="5">
    <source>
        <dbReference type="ARBA" id="ARBA00023277"/>
    </source>
</evidence>
<keyword evidence="4" id="KW-0146">Chitin degradation</keyword>
<feature type="chain" id="PRO_5012153244" description="chitinase" evidence="10">
    <location>
        <begin position="24"/>
        <end position="396"/>
    </location>
</feature>
<dbReference type="Proteomes" id="UP000242875">
    <property type="component" value="Unassembled WGS sequence"/>
</dbReference>
<dbReference type="Pfam" id="PF00704">
    <property type="entry name" value="Glyco_hydro_18"/>
    <property type="match status" value="1"/>
</dbReference>
<dbReference type="InterPro" id="IPR045321">
    <property type="entry name" value="Cts1-like"/>
</dbReference>
<dbReference type="InterPro" id="IPR017853">
    <property type="entry name" value="GH"/>
</dbReference>
<dbReference type="Gene3D" id="3.20.20.80">
    <property type="entry name" value="Glycosidases"/>
    <property type="match status" value="1"/>
</dbReference>
<dbReference type="GO" id="GO:0000272">
    <property type="term" value="P:polysaccharide catabolic process"/>
    <property type="evidence" value="ECO:0007669"/>
    <property type="project" value="UniProtKB-KW"/>
</dbReference>
<dbReference type="PROSITE" id="PS01095">
    <property type="entry name" value="GH18_1"/>
    <property type="match status" value="1"/>
</dbReference>
<sequence>MLSKVLSVPAVVAIASIVSVARAVDLSCNDNVAVYWGQNSYGATNAADRANWQKRLAHYCRDDAIDVIPLAFMTTSYGVGGLPEINLADACNNNDNGTFPGTNLADCGRLADDIEYCQSKGKTILLSMGGATGNAGFEDANQASEFATTAWNMFLGGTHQYRPFGKASLDGIDLDIESPHNPELWEVFTERLRQHFNETNRQYVISAAPQCVFPDAALGTWLNHAWVDMVFVQFYNNFCGLNAYGDAKQWNFGDWAVWAKTRSKNDKVRVFIGAPASATAAGTGYLDIAKLQNAATETARSFSSFGGIMLWDASQAEANNGYAQAIKQTLKSNSSCGSTSTLANCTADAWTAGNNYQAGARVAHTGFVWEAKWSASSEPGNASGEQSEWMAVQECT</sequence>
<dbReference type="SUPFAM" id="SSF51445">
    <property type="entry name" value="(Trans)glycosidases"/>
    <property type="match status" value="1"/>
</dbReference>
<evidence type="ECO:0000256" key="2">
    <source>
        <dbReference type="ARBA" id="ARBA00012729"/>
    </source>
</evidence>
<organism evidence="12 13">
    <name type="scientific">Bifiguratus adelaidae</name>
    <dbReference type="NCBI Taxonomy" id="1938954"/>
    <lineage>
        <taxon>Eukaryota</taxon>
        <taxon>Fungi</taxon>
        <taxon>Fungi incertae sedis</taxon>
        <taxon>Mucoromycota</taxon>
        <taxon>Mucoromycotina</taxon>
        <taxon>Endogonomycetes</taxon>
        <taxon>Endogonales</taxon>
        <taxon>Endogonales incertae sedis</taxon>
        <taxon>Bifiguratus</taxon>
    </lineage>
</organism>
<accession>A0A261Y431</accession>
<dbReference type="AlphaFoldDB" id="A0A261Y431"/>
<dbReference type="PROSITE" id="PS51910">
    <property type="entry name" value="GH18_2"/>
    <property type="match status" value="1"/>
</dbReference>
<keyword evidence="5" id="KW-0119">Carbohydrate metabolism</keyword>
<evidence type="ECO:0000256" key="8">
    <source>
        <dbReference type="RuleBase" id="RU000489"/>
    </source>
</evidence>
<keyword evidence="3 8" id="KW-0378">Hydrolase</keyword>
<comment type="caution">
    <text evidence="12">The sequence shown here is derived from an EMBL/GenBank/DDBJ whole genome shotgun (WGS) entry which is preliminary data.</text>
</comment>
<evidence type="ECO:0000256" key="9">
    <source>
        <dbReference type="RuleBase" id="RU004453"/>
    </source>
</evidence>
<dbReference type="InterPro" id="IPR001579">
    <property type="entry name" value="Glyco_hydro_18_chit_AS"/>
</dbReference>
<dbReference type="InterPro" id="IPR001223">
    <property type="entry name" value="Glyco_hydro18_cat"/>
</dbReference>
<dbReference type="EMBL" id="MVBO01000017">
    <property type="protein sequence ID" value="OZJ05365.1"/>
    <property type="molecule type" value="Genomic_DNA"/>
</dbReference>
<dbReference type="EC" id="3.2.1.14" evidence="2"/>
<keyword evidence="6 8" id="KW-0326">Glycosidase</keyword>
<name>A0A261Y431_9FUNG</name>
<keyword evidence="7" id="KW-0624">Polysaccharide degradation</keyword>
<dbReference type="InterPro" id="IPR050542">
    <property type="entry name" value="Glycosyl_Hydrlase18_Chitinase"/>
</dbReference>
<dbReference type="InterPro" id="IPR003610">
    <property type="entry name" value="CBM5/12"/>
</dbReference>
<dbReference type="PANTHER" id="PTHR45708:SF49">
    <property type="entry name" value="ENDOCHITINASE"/>
    <property type="match status" value="1"/>
</dbReference>
<dbReference type="PANTHER" id="PTHR45708">
    <property type="entry name" value="ENDOCHITINASE"/>
    <property type="match status" value="1"/>
</dbReference>
<dbReference type="GO" id="GO:0006032">
    <property type="term" value="P:chitin catabolic process"/>
    <property type="evidence" value="ECO:0007669"/>
    <property type="project" value="UniProtKB-KW"/>
</dbReference>
<evidence type="ECO:0000313" key="13">
    <source>
        <dbReference type="Proteomes" id="UP000242875"/>
    </source>
</evidence>
<evidence type="ECO:0000259" key="11">
    <source>
        <dbReference type="PROSITE" id="PS51910"/>
    </source>
</evidence>
<feature type="domain" description="GH18" evidence="11">
    <location>
        <begin position="30"/>
        <end position="333"/>
    </location>
</feature>
<evidence type="ECO:0000313" key="12">
    <source>
        <dbReference type="EMBL" id="OZJ05365.1"/>
    </source>
</evidence>
<comment type="similarity">
    <text evidence="9">Belongs to the glycosyl hydrolase 18 family.</text>
</comment>
<feature type="signal peptide" evidence="10">
    <location>
        <begin position="1"/>
        <end position="23"/>
    </location>
</feature>
<dbReference type="GO" id="GO:0008843">
    <property type="term" value="F:endochitinase activity"/>
    <property type="evidence" value="ECO:0007669"/>
    <property type="project" value="UniProtKB-EC"/>
</dbReference>
<proteinExistence type="inferred from homology"/>
<evidence type="ECO:0000256" key="7">
    <source>
        <dbReference type="ARBA" id="ARBA00023326"/>
    </source>
</evidence>
<dbReference type="OrthoDB" id="6020543at2759"/>
<evidence type="ECO:0000256" key="1">
    <source>
        <dbReference type="ARBA" id="ARBA00000822"/>
    </source>
</evidence>
<gene>
    <name evidence="12" type="ORF">BZG36_01538</name>
</gene>
<reference evidence="12 13" key="1">
    <citation type="journal article" date="2017" name="Mycologia">
        <title>Bifiguratus adelaidae, gen. et sp. nov., a new member of Mucoromycotina in endophytic and soil-dwelling habitats.</title>
        <authorList>
            <person name="Torres-Cruz T.J."/>
            <person name="Billingsley Tobias T.L."/>
            <person name="Almatruk M."/>
            <person name="Hesse C."/>
            <person name="Kuske C.R."/>
            <person name="Desiro A."/>
            <person name="Benucci G.M."/>
            <person name="Bonito G."/>
            <person name="Stajich J.E."/>
            <person name="Dunlap C."/>
            <person name="Arnold A.E."/>
            <person name="Porras-Alfaro A."/>
        </authorList>
    </citation>
    <scope>NUCLEOTIDE SEQUENCE [LARGE SCALE GENOMIC DNA]</scope>
    <source>
        <strain evidence="12 13">AZ0501</strain>
    </source>
</reference>
<dbReference type="GO" id="GO:0030246">
    <property type="term" value="F:carbohydrate binding"/>
    <property type="evidence" value="ECO:0007669"/>
    <property type="project" value="InterPro"/>
</dbReference>